<evidence type="ECO:0000313" key="2">
    <source>
        <dbReference type="Proteomes" id="UP000276133"/>
    </source>
</evidence>
<dbReference type="AlphaFoldDB" id="A0A3M7Q5G1"/>
<gene>
    <name evidence="1" type="ORF">BpHYR1_038446</name>
</gene>
<name>A0A3M7Q5G1_BRAPC</name>
<organism evidence="1 2">
    <name type="scientific">Brachionus plicatilis</name>
    <name type="common">Marine rotifer</name>
    <name type="synonym">Brachionus muelleri</name>
    <dbReference type="NCBI Taxonomy" id="10195"/>
    <lineage>
        <taxon>Eukaryota</taxon>
        <taxon>Metazoa</taxon>
        <taxon>Spiralia</taxon>
        <taxon>Gnathifera</taxon>
        <taxon>Rotifera</taxon>
        <taxon>Eurotatoria</taxon>
        <taxon>Monogononta</taxon>
        <taxon>Pseudotrocha</taxon>
        <taxon>Ploima</taxon>
        <taxon>Brachionidae</taxon>
        <taxon>Brachionus</taxon>
    </lineage>
</organism>
<keyword evidence="2" id="KW-1185">Reference proteome</keyword>
<evidence type="ECO:0000313" key="1">
    <source>
        <dbReference type="EMBL" id="RNA06676.1"/>
    </source>
</evidence>
<proteinExistence type="predicted"/>
<reference evidence="1 2" key="1">
    <citation type="journal article" date="2018" name="Sci. Rep.">
        <title>Genomic signatures of local adaptation to the degree of environmental predictability in rotifers.</title>
        <authorList>
            <person name="Franch-Gras L."/>
            <person name="Hahn C."/>
            <person name="Garcia-Roger E.M."/>
            <person name="Carmona M.J."/>
            <person name="Serra M."/>
            <person name="Gomez A."/>
        </authorList>
    </citation>
    <scope>NUCLEOTIDE SEQUENCE [LARGE SCALE GENOMIC DNA]</scope>
    <source>
        <strain evidence="1">HYR1</strain>
    </source>
</reference>
<protein>
    <submittedName>
        <fullName evidence="1">Uncharacterized protein</fullName>
    </submittedName>
</protein>
<dbReference type="Proteomes" id="UP000276133">
    <property type="component" value="Unassembled WGS sequence"/>
</dbReference>
<accession>A0A3M7Q5G1</accession>
<sequence>MIFRMIKKMNIFRFKFIFNRFGGLEVQIVKNRCCWDFRPMVYETTTYLGDLLLNLFDQFNKKIIYAFLRCVALHDAHFSLISRNPGKLLGFYI</sequence>
<comment type="caution">
    <text evidence="1">The sequence shown here is derived from an EMBL/GenBank/DDBJ whole genome shotgun (WGS) entry which is preliminary data.</text>
</comment>
<dbReference type="EMBL" id="REGN01007315">
    <property type="protein sequence ID" value="RNA06676.1"/>
    <property type="molecule type" value="Genomic_DNA"/>
</dbReference>